<dbReference type="Proteomes" id="UP001596016">
    <property type="component" value="Unassembled WGS sequence"/>
</dbReference>
<evidence type="ECO:0000259" key="1">
    <source>
        <dbReference type="Pfam" id="PF13524"/>
    </source>
</evidence>
<keyword evidence="2" id="KW-0328">Glycosyltransferase</keyword>
<feature type="domain" description="Spore protein YkvP/CgeB glycosyl transferase-like" evidence="1">
    <location>
        <begin position="198"/>
        <end position="347"/>
    </location>
</feature>
<evidence type="ECO:0000313" key="2">
    <source>
        <dbReference type="EMBL" id="MFC5385281.1"/>
    </source>
</evidence>
<comment type="caution">
    <text evidence="2">The sequence shown here is derived from an EMBL/GenBank/DDBJ whole genome shotgun (WGS) entry which is preliminary data.</text>
</comment>
<dbReference type="GO" id="GO:0016757">
    <property type="term" value="F:glycosyltransferase activity"/>
    <property type="evidence" value="ECO:0007669"/>
    <property type="project" value="UniProtKB-KW"/>
</dbReference>
<keyword evidence="2" id="KW-0808">Transferase</keyword>
<gene>
    <name evidence="2" type="ORF">ACFPLB_04775</name>
</gene>
<protein>
    <submittedName>
        <fullName evidence="2">Glycosyltransferase</fullName>
        <ecNumber evidence="2">2.4.-.-</ecNumber>
    </submittedName>
</protein>
<keyword evidence="3" id="KW-1185">Reference proteome</keyword>
<name>A0ABW0GUD8_9HYPH</name>
<sequence length="358" mass="40547">MAVPRSIMQRNPVMIFAGSFWSGATENGLANGFRTLGWAVQEIDNRDFQINPGRHLGLRLAARVFGKNMVKNYQNRILENCRVLKPDVFLTVKGIGITPDLLRQIRALGVCTMMYYPDVAFNHRGVSVESFNEYDLFITTKTFQLEYLENMLGSEHVTYVPHGYSSSVHRPVFDCTSEESYHIDLLYSGNHSPYKQRWLEETLAILPEEISVEIVGNRWARHGSAGVLARCGMPGAQMGVAYARAIQTARINIAIHFGPTASGWEDLVSTRTFEIPACKGFMLHIDNDEVREFFKPGEEIDVFSTPEELADKVRFYLARPELRAQMIERAYARCVPAYSYAARAKLMADIVATKQWTT</sequence>
<dbReference type="Pfam" id="PF13524">
    <property type="entry name" value="Glyco_trans_1_2"/>
    <property type="match status" value="1"/>
</dbReference>
<reference evidence="3" key="1">
    <citation type="journal article" date="2019" name="Int. J. Syst. Evol. Microbiol.">
        <title>The Global Catalogue of Microorganisms (GCM) 10K type strain sequencing project: providing services to taxonomists for standard genome sequencing and annotation.</title>
        <authorList>
            <consortium name="The Broad Institute Genomics Platform"/>
            <consortium name="The Broad Institute Genome Sequencing Center for Infectious Disease"/>
            <person name="Wu L."/>
            <person name="Ma J."/>
        </authorList>
    </citation>
    <scope>NUCLEOTIDE SEQUENCE [LARGE SCALE GENOMIC DNA]</scope>
    <source>
        <strain evidence="3">CGMCC 4.1415</strain>
    </source>
</reference>
<dbReference type="EC" id="2.4.-.-" evidence="2"/>
<dbReference type="RefSeq" id="WP_378228201.1">
    <property type="nucleotide sequence ID" value="NZ_JBHSLL010000012.1"/>
</dbReference>
<dbReference type="EMBL" id="JBHSLL010000012">
    <property type="protein sequence ID" value="MFC5385281.1"/>
    <property type="molecule type" value="Genomic_DNA"/>
</dbReference>
<dbReference type="SUPFAM" id="SSF53756">
    <property type="entry name" value="UDP-Glycosyltransferase/glycogen phosphorylase"/>
    <property type="match status" value="1"/>
</dbReference>
<proteinExistence type="predicted"/>
<evidence type="ECO:0000313" key="3">
    <source>
        <dbReference type="Proteomes" id="UP001596016"/>
    </source>
</evidence>
<accession>A0ABW0GUD8</accession>
<organism evidence="2 3">
    <name type="scientific">Aquamicrobium segne</name>
    <dbReference type="NCBI Taxonomy" id="469547"/>
    <lineage>
        <taxon>Bacteria</taxon>
        <taxon>Pseudomonadati</taxon>
        <taxon>Pseudomonadota</taxon>
        <taxon>Alphaproteobacteria</taxon>
        <taxon>Hyphomicrobiales</taxon>
        <taxon>Phyllobacteriaceae</taxon>
        <taxon>Aquamicrobium</taxon>
    </lineage>
</organism>
<dbReference type="InterPro" id="IPR055259">
    <property type="entry name" value="YkvP/CgeB_Glyco_trans-like"/>
</dbReference>